<dbReference type="InterPro" id="IPR051911">
    <property type="entry name" value="SDR_oxidoreductase"/>
</dbReference>
<dbReference type="STRING" id="1401.BK123_31875"/>
<dbReference type="PRINTS" id="PR00080">
    <property type="entry name" value="SDRFAMILY"/>
</dbReference>
<sequence>MKTILITGASAGIGRATALQFARKGWNVIATMRSPEKESEFTKVENIFVTHLDVEIKESIHNAIEQGITKFGNIDVIVNNAGYGSFGIFEAATEEQIQRQFNVNVFGPMQVIKSILPHFRKNRQGLIINISSGGGRIALPLFSLYNSSKFALNGLTEALLYELAPLNIRVKIVEPGRTNTDFAGRSMDPLQDTQLTDYSEIEQKIGSVYQGLFDPQQVDSPNLVAELIYKAATDPSSQLRYHTGEDLMKAREELNEDEFISNMAQNFGIDIP</sequence>
<dbReference type="PANTHER" id="PTHR43976:SF16">
    <property type="entry name" value="SHORT-CHAIN DEHYDROGENASE_REDUCTASE FAMILY PROTEIN"/>
    <property type="match status" value="1"/>
</dbReference>
<dbReference type="InterPro" id="IPR036291">
    <property type="entry name" value="NAD(P)-bd_dom_sf"/>
</dbReference>
<evidence type="ECO:0000313" key="5">
    <source>
        <dbReference type="Proteomes" id="UP000187074"/>
    </source>
</evidence>
<dbReference type="PRINTS" id="PR00081">
    <property type="entry name" value="GDHRDH"/>
</dbReference>
<dbReference type="OrthoDB" id="9775296at2"/>
<proteinExistence type="inferred from homology"/>
<dbReference type="SUPFAM" id="SSF51735">
    <property type="entry name" value="NAD(P)-binding Rossmann-fold domains"/>
    <property type="match status" value="1"/>
</dbReference>
<dbReference type="Proteomes" id="UP000187074">
    <property type="component" value="Unassembled WGS sequence"/>
</dbReference>
<evidence type="ECO:0000256" key="2">
    <source>
        <dbReference type="ARBA" id="ARBA00023002"/>
    </source>
</evidence>
<dbReference type="InterPro" id="IPR002347">
    <property type="entry name" value="SDR_fam"/>
</dbReference>
<dbReference type="GO" id="GO:0016491">
    <property type="term" value="F:oxidoreductase activity"/>
    <property type="evidence" value="ECO:0007669"/>
    <property type="project" value="UniProtKB-KW"/>
</dbReference>
<dbReference type="PANTHER" id="PTHR43976">
    <property type="entry name" value="SHORT CHAIN DEHYDROGENASE"/>
    <property type="match status" value="1"/>
</dbReference>
<dbReference type="RefSeq" id="WP_076326328.1">
    <property type="nucleotide sequence ID" value="NZ_MRTF01000018.1"/>
</dbReference>
<keyword evidence="2" id="KW-0560">Oxidoreductase</keyword>
<comment type="caution">
    <text evidence="4">The sequence shown here is derived from an EMBL/GenBank/DDBJ whole genome shotgun (WGS) entry which is preliminary data.</text>
</comment>
<dbReference type="Pfam" id="PF00106">
    <property type="entry name" value="adh_short"/>
    <property type="match status" value="1"/>
</dbReference>
<dbReference type="CDD" id="cd05374">
    <property type="entry name" value="17beta-HSD-like_SDR_c"/>
    <property type="match status" value="1"/>
</dbReference>
<reference evidence="4 5" key="1">
    <citation type="submission" date="2016-11" db="EMBL/GenBank/DDBJ databases">
        <title>Paenibacillus species isolates.</title>
        <authorList>
            <person name="Beno S.M."/>
        </authorList>
    </citation>
    <scope>NUCLEOTIDE SEQUENCE [LARGE SCALE GENOMIC DNA]</scope>
    <source>
        <strain evidence="4 5">FSL F4-0100</strain>
    </source>
</reference>
<dbReference type="AlphaFoldDB" id="A0A1R1ANB2"/>
<dbReference type="Gene3D" id="3.40.50.720">
    <property type="entry name" value="NAD(P)-binding Rossmann-like Domain"/>
    <property type="match status" value="1"/>
</dbReference>
<comment type="similarity">
    <text evidence="1 3">Belongs to the short-chain dehydrogenases/reductases (SDR) family.</text>
</comment>
<dbReference type="EMBL" id="MRTF01000018">
    <property type="protein sequence ID" value="OME87059.1"/>
    <property type="molecule type" value="Genomic_DNA"/>
</dbReference>
<evidence type="ECO:0000313" key="4">
    <source>
        <dbReference type="EMBL" id="OME87059.1"/>
    </source>
</evidence>
<evidence type="ECO:0000256" key="3">
    <source>
        <dbReference type="RuleBase" id="RU000363"/>
    </source>
</evidence>
<evidence type="ECO:0000256" key="1">
    <source>
        <dbReference type="ARBA" id="ARBA00006484"/>
    </source>
</evidence>
<name>A0A1R1ANB2_PAELA</name>
<protein>
    <submittedName>
        <fullName evidence="4">Short-chain dehydrogenase/reductase</fullName>
    </submittedName>
</protein>
<accession>A0A1R1ANB2</accession>
<gene>
    <name evidence="4" type="ORF">BK123_31875</name>
</gene>
<organism evidence="4 5">
    <name type="scientific">Paenibacillus lautus</name>
    <name type="common">Bacillus lautus</name>
    <dbReference type="NCBI Taxonomy" id="1401"/>
    <lineage>
        <taxon>Bacteria</taxon>
        <taxon>Bacillati</taxon>
        <taxon>Bacillota</taxon>
        <taxon>Bacilli</taxon>
        <taxon>Bacillales</taxon>
        <taxon>Paenibacillaceae</taxon>
        <taxon>Paenibacillus</taxon>
    </lineage>
</organism>